<dbReference type="EMBL" id="AWWV01016197">
    <property type="protein sequence ID" value="OMO50307.1"/>
    <property type="molecule type" value="Genomic_DNA"/>
</dbReference>
<dbReference type="AlphaFoldDB" id="A0A1R3FWS9"/>
<evidence type="ECO:0000313" key="2">
    <source>
        <dbReference type="EMBL" id="OMO50307.1"/>
    </source>
</evidence>
<protein>
    <submittedName>
        <fullName evidence="2">Uncharacterized protein</fullName>
    </submittedName>
</protein>
<comment type="caution">
    <text evidence="2">The sequence shown here is derived from an EMBL/GenBank/DDBJ whole genome shotgun (WGS) entry which is preliminary data.</text>
</comment>
<keyword evidence="1" id="KW-0175">Coiled coil</keyword>
<gene>
    <name evidence="2" type="ORF">CCACVL1_30515</name>
</gene>
<dbReference type="Proteomes" id="UP000188268">
    <property type="component" value="Unassembled WGS sequence"/>
</dbReference>
<reference evidence="2 3" key="1">
    <citation type="submission" date="2013-09" db="EMBL/GenBank/DDBJ databases">
        <title>Corchorus capsularis genome sequencing.</title>
        <authorList>
            <person name="Alam M."/>
            <person name="Haque M.S."/>
            <person name="Islam M.S."/>
            <person name="Emdad E.M."/>
            <person name="Islam M.M."/>
            <person name="Ahmed B."/>
            <person name="Halim A."/>
            <person name="Hossen Q.M.M."/>
            <person name="Hossain M.Z."/>
            <person name="Ahmed R."/>
            <person name="Khan M.M."/>
            <person name="Islam R."/>
            <person name="Rashid M.M."/>
            <person name="Khan S.A."/>
            <person name="Rahman M.S."/>
            <person name="Alam M."/>
        </authorList>
    </citation>
    <scope>NUCLEOTIDE SEQUENCE [LARGE SCALE GENOMIC DNA]</scope>
    <source>
        <strain evidence="3">cv. CVL-1</strain>
        <tissue evidence="2">Whole seedling</tissue>
    </source>
</reference>
<feature type="coiled-coil region" evidence="1">
    <location>
        <begin position="140"/>
        <end position="167"/>
    </location>
</feature>
<evidence type="ECO:0000313" key="3">
    <source>
        <dbReference type="Proteomes" id="UP000188268"/>
    </source>
</evidence>
<proteinExistence type="predicted"/>
<keyword evidence="3" id="KW-1185">Reference proteome</keyword>
<accession>A0A1R3FWS9</accession>
<name>A0A1R3FWS9_COCAP</name>
<organism evidence="2 3">
    <name type="scientific">Corchorus capsularis</name>
    <name type="common">Jute</name>
    <dbReference type="NCBI Taxonomy" id="210143"/>
    <lineage>
        <taxon>Eukaryota</taxon>
        <taxon>Viridiplantae</taxon>
        <taxon>Streptophyta</taxon>
        <taxon>Embryophyta</taxon>
        <taxon>Tracheophyta</taxon>
        <taxon>Spermatophyta</taxon>
        <taxon>Magnoliopsida</taxon>
        <taxon>eudicotyledons</taxon>
        <taxon>Gunneridae</taxon>
        <taxon>Pentapetalae</taxon>
        <taxon>rosids</taxon>
        <taxon>malvids</taxon>
        <taxon>Malvales</taxon>
        <taxon>Malvaceae</taxon>
        <taxon>Grewioideae</taxon>
        <taxon>Apeibeae</taxon>
        <taxon>Corchorus</taxon>
    </lineage>
</organism>
<evidence type="ECO:0000256" key="1">
    <source>
        <dbReference type="SAM" id="Coils"/>
    </source>
</evidence>
<sequence length="261" mass="30527">MIEGRNLHIVLKSGMFKSVFFRSFSYVTQEPVEKVEFQQELGEKTQEVAHWKKLSEDVLKKIEWQALHIVLHNEEQLIECNKEKKLLMANFGKLKENYDELRLVLRQKTKEVEEGRKLQEQLLAQIDFKSSEILKNNQQLAEHGKQKELLLAQVKGLEEKVNSLQITTSDIRAQVEWIGGWMVAQTCDIVREVCCRGNCQASQLEDCDLQVVFSNQIWMKIKIRFRIKVEDDAVNMKTHKRRLPENCETFIVGGDMHVLED</sequence>
<dbReference type="STRING" id="210143.A0A1R3FWS9"/>
<dbReference type="Gramene" id="OMO50307">
    <property type="protein sequence ID" value="OMO50307"/>
    <property type="gene ID" value="CCACVL1_30515"/>
</dbReference>
<dbReference type="OrthoDB" id="1836779at2759"/>